<dbReference type="InterPro" id="IPR009370">
    <property type="entry name" value="YutD-like"/>
</dbReference>
<feature type="compositionally biased region" description="Basic and acidic residues" evidence="2">
    <location>
        <begin position="175"/>
        <end position="195"/>
    </location>
</feature>
<dbReference type="Gene3D" id="3.50.4.20">
    <property type="match status" value="1"/>
</dbReference>
<feature type="compositionally biased region" description="Basic and acidic residues" evidence="2">
    <location>
        <begin position="208"/>
        <end position="219"/>
    </location>
</feature>
<feature type="disulfide bond" evidence="1">
    <location>
        <begin position="103"/>
        <end position="107"/>
    </location>
</feature>
<feature type="compositionally biased region" description="Basic and acidic residues" evidence="2">
    <location>
        <begin position="147"/>
        <end position="159"/>
    </location>
</feature>
<dbReference type="AlphaFoldDB" id="A0A3D4S3P9"/>
<gene>
    <name evidence="3" type="ORF">DIW15_01805</name>
</gene>
<dbReference type="Pfam" id="PF06265">
    <property type="entry name" value="YutD-like"/>
    <property type="match status" value="1"/>
</dbReference>
<evidence type="ECO:0000313" key="3">
    <source>
        <dbReference type="EMBL" id="HCS93427.1"/>
    </source>
</evidence>
<proteinExistence type="predicted"/>
<dbReference type="PIRSF" id="PIRSF012565">
    <property type="entry name" value="DUF1027"/>
    <property type="match status" value="1"/>
</dbReference>
<evidence type="ECO:0000313" key="4">
    <source>
        <dbReference type="Proteomes" id="UP000262195"/>
    </source>
</evidence>
<protein>
    <submittedName>
        <fullName evidence="3">DUF1027 domain-containing protein</fullName>
    </submittedName>
</protein>
<sequence>MTDVLNELTQEPAIDDAVVKLDDTHFKVENTIYELIFENHEKESFNLESFNSRFSDVLLKYDYIVGDWGFEQLRLRGFYSDESNNGSFDKKIGNLQDYLEQYCNFGCRFFVLEKDEDLTGGPVTRKRQEGRSRNNNSKNNRRRNRNRNKESSRSHEGRTNVKANTTKQSTFKINDNGKSEATSHERVGNKGERSSQKNQNYKTQTAKKTTEKKTREEVAKTSSFKIVKRKKEN</sequence>
<dbReference type="InterPro" id="IPR038141">
    <property type="entry name" value="YutD-like_sf"/>
</dbReference>
<dbReference type="STRING" id="1121105.GCA_000421665_00009"/>
<reference evidence="3 4" key="1">
    <citation type="journal article" date="2018" name="Nat. Biotechnol.">
        <title>A standardized bacterial taxonomy based on genome phylogeny substantially revises the tree of life.</title>
        <authorList>
            <person name="Parks D.H."/>
            <person name="Chuvochina M."/>
            <person name="Waite D.W."/>
            <person name="Rinke C."/>
            <person name="Skarshewski A."/>
            <person name="Chaumeil P.A."/>
            <person name="Hugenholtz P."/>
        </authorList>
    </citation>
    <scope>NUCLEOTIDE SEQUENCE [LARGE SCALE GENOMIC DNA]</scope>
    <source>
        <strain evidence="3">UBA11306</strain>
    </source>
</reference>
<dbReference type="Proteomes" id="UP000262195">
    <property type="component" value="Unassembled WGS sequence"/>
</dbReference>
<keyword evidence="1" id="KW-1015">Disulfide bond</keyword>
<dbReference type="EMBL" id="DQHO01000013">
    <property type="protein sequence ID" value="HCS93427.1"/>
    <property type="molecule type" value="Genomic_DNA"/>
</dbReference>
<comment type="caution">
    <text evidence="3">The sequence shown here is derived from an EMBL/GenBank/DDBJ whole genome shotgun (WGS) entry which is preliminary data.</text>
</comment>
<accession>A0A3D4S3P9</accession>
<feature type="region of interest" description="Disordered" evidence="2">
    <location>
        <begin position="120"/>
        <end position="233"/>
    </location>
</feature>
<name>A0A3D4S3P9_9ENTE</name>
<evidence type="ECO:0000256" key="1">
    <source>
        <dbReference type="PIRSR" id="PIRSR012565-1"/>
    </source>
</evidence>
<organism evidence="3 4">
    <name type="scientific">Bavariicoccus seileri</name>
    <dbReference type="NCBI Taxonomy" id="549685"/>
    <lineage>
        <taxon>Bacteria</taxon>
        <taxon>Bacillati</taxon>
        <taxon>Bacillota</taxon>
        <taxon>Bacilli</taxon>
        <taxon>Lactobacillales</taxon>
        <taxon>Enterococcaceae</taxon>
        <taxon>Bavariicoccus</taxon>
    </lineage>
</organism>
<evidence type="ECO:0000256" key="2">
    <source>
        <dbReference type="SAM" id="MobiDB-lite"/>
    </source>
</evidence>
<feature type="compositionally biased region" description="Polar residues" evidence="2">
    <location>
        <begin position="161"/>
        <end position="173"/>
    </location>
</feature>